<evidence type="ECO:0000313" key="1">
    <source>
        <dbReference type="EMBL" id="MBM2356397.1"/>
    </source>
</evidence>
<reference evidence="1" key="1">
    <citation type="submission" date="2021-01" db="EMBL/GenBank/DDBJ databases">
        <title>Diatom-associated Roseobacters Show Island Model of Population Structure.</title>
        <authorList>
            <person name="Qu L."/>
            <person name="Feng X."/>
            <person name="Chen Y."/>
            <person name="Li L."/>
            <person name="Wang X."/>
            <person name="Hu Z."/>
            <person name="Wang H."/>
            <person name="Luo H."/>
        </authorList>
    </citation>
    <scope>NUCLEOTIDE SEQUENCE</scope>
    <source>
        <strain evidence="1">SM26-45</strain>
    </source>
</reference>
<dbReference type="RefSeq" id="WP_231035289.1">
    <property type="nucleotide sequence ID" value="NZ_JAJNGX010000015.1"/>
</dbReference>
<proteinExistence type="predicted"/>
<comment type="caution">
    <text evidence="1">The sequence shown here is derived from an EMBL/GenBank/DDBJ whole genome shotgun (WGS) entry which is preliminary data.</text>
</comment>
<name>A0A9Q2S1N4_9RHOB</name>
<organism evidence="1 2">
    <name type="scientific">Pseudosulfitobacter pseudonitzschiae</name>
    <dbReference type="NCBI Taxonomy" id="1402135"/>
    <lineage>
        <taxon>Bacteria</taxon>
        <taxon>Pseudomonadati</taxon>
        <taxon>Pseudomonadota</taxon>
        <taxon>Alphaproteobacteria</taxon>
        <taxon>Rhodobacterales</taxon>
        <taxon>Roseobacteraceae</taxon>
        <taxon>Pseudosulfitobacter</taxon>
    </lineage>
</organism>
<protein>
    <submittedName>
        <fullName evidence="1">Uncharacterized protein</fullName>
    </submittedName>
</protein>
<dbReference type="AlphaFoldDB" id="A0A9Q2S1N4"/>
<evidence type="ECO:0000313" key="2">
    <source>
        <dbReference type="Proteomes" id="UP000809337"/>
    </source>
</evidence>
<accession>A0A9Q2S1N4</accession>
<dbReference type="EMBL" id="JAFBWN010000015">
    <property type="protein sequence ID" value="MBM2356397.1"/>
    <property type="molecule type" value="Genomic_DNA"/>
</dbReference>
<sequence length="80" mass="9009">MATRADPNITKSDKVRQLLADGQDLDALRIAKDFRFLKDVKQVIQRGWSAHQNPSFTRQLGRDPDETLNAAIAALRTLYG</sequence>
<gene>
    <name evidence="1" type="ORF">JQX14_17715</name>
</gene>
<dbReference type="Proteomes" id="UP000809337">
    <property type="component" value="Unassembled WGS sequence"/>
</dbReference>